<protein>
    <submittedName>
        <fullName evidence="2">Uncharacterized protein</fullName>
    </submittedName>
</protein>
<name>A0AAW3ACW8_9TRYP</name>
<keyword evidence="1" id="KW-0812">Transmembrane</keyword>
<reference evidence="2 3" key="1">
    <citation type="submission" date="2024-02" db="EMBL/GenBank/DDBJ databases">
        <title>FIRST GENOME SEQUENCES OF Leishmania (Viannia) shawi, Leishmania (Viannia) lindenbergi AND Leishmania (Viannia) utingensis.</title>
        <authorList>
            <person name="Resadore F."/>
            <person name="Custodio M.G.F."/>
            <person name="Boite M.C."/>
            <person name="Cupolillo E."/>
            <person name="Ferreira G.E.M."/>
        </authorList>
    </citation>
    <scope>NUCLEOTIDE SEQUENCE [LARGE SCALE GENOMIC DNA]</scope>
    <source>
        <strain evidence="2 3">MHOM/BR/1966/M15733</strain>
    </source>
</reference>
<dbReference type="EMBL" id="JBAMZK010000025">
    <property type="protein sequence ID" value="KAL0504161.1"/>
    <property type="molecule type" value="Genomic_DNA"/>
</dbReference>
<feature type="transmembrane region" description="Helical" evidence="1">
    <location>
        <begin position="75"/>
        <end position="92"/>
    </location>
</feature>
<sequence>MHLHPHRFTPKAVLSLHYPLLSNSFTISLYLFPTLTVLRRCAIPAFHYVGDTHTRIHTYNAFLFSTPQYVAHPDAFLSLSLIAPPLLVVFFSPRQKMNAATFTTNPHRIARLQQNYDEGAQREKIPAEQREQMDRQLLTLSPECLSQLFAKVAALQKTKGKSSVA</sequence>
<keyword evidence="1" id="KW-1133">Transmembrane helix</keyword>
<keyword evidence="1" id="KW-0472">Membrane</keyword>
<evidence type="ECO:0000313" key="2">
    <source>
        <dbReference type="EMBL" id="KAL0504161.1"/>
    </source>
</evidence>
<dbReference type="AlphaFoldDB" id="A0AAW3ACW8"/>
<comment type="caution">
    <text evidence="2">The sequence shown here is derived from an EMBL/GenBank/DDBJ whole genome shotgun (WGS) entry which is preliminary data.</text>
</comment>
<feature type="transmembrane region" description="Helical" evidence="1">
    <location>
        <begin position="12"/>
        <end position="32"/>
    </location>
</feature>
<proteinExistence type="predicted"/>
<organism evidence="2 3">
    <name type="scientific">Leishmania lindenbergi</name>
    <dbReference type="NCBI Taxonomy" id="651832"/>
    <lineage>
        <taxon>Eukaryota</taxon>
        <taxon>Discoba</taxon>
        <taxon>Euglenozoa</taxon>
        <taxon>Kinetoplastea</taxon>
        <taxon>Metakinetoplastina</taxon>
        <taxon>Trypanosomatida</taxon>
        <taxon>Trypanosomatidae</taxon>
        <taxon>Leishmaniinae</taxon>
        <taxon>Leishmania</taxon>
    </lineage>
</organism>
<keyword evidence="3" id="KW-1185">Reference proteome</keyword>
<evidence type="ECO:0000313" key="3">
    <source>
        <dbReference type="Proteomes" id="UP001500131"/>
    </source>
</evidence>
<accession>A0AAW3ACW8</accession>
<gene>
    <name evidence="2" type="ORF">Q4I31_004040</name>
</gene>
<dbReference type="Proteomes" id="UP001500131">
    <property type="component" value="Unassembled WGS sequence"/>
</dbReference>
<evidence type="ECO:0000256" key="1">
    <source>
        <dbReference type="SAM" id="Phobius"/>
    </source>
</evidence>